<evidence type="ECO:0000256" key="1">
    <source>
        <dbReference type="ARBA" id="ARBA00001971"/>
    </source>
</evidence>
<dbReference type="InterPro" id="IPR036396">
    <property type="entry name" value="Cyt_P450_sf"/>
</dbReference>
<evidence type="ECO:0000256" key="13">
    <source>
        <dbReference type="PIRSR" id="PIRSR602401-1"/>
    </source>
</evidence>
<proteinExistence type="evidence at transcript level"/>
<sequence>MTTFTGNVLMDALAVFIALLLAIYAYLKWTYQYWARKNVPYLEPSIPFGNFSNPLNIKESISDRVKNMYDRARAKGYKFCGLYALASPIGLIVDLDLAKHVMTKDFSHFVDRANFVNGKDDPLGAHLFSIGGKKWRNLRIKVTPTFTSGKLKAMFQTLADCGVILEKFFQETFEKEESVDIKDVFGRFTTDIIGSCAFGLECNSFKEPNSPFRVYGQKVFNLTKWKILEFAIASNFPALGRFLKIRSVDKDISDFFMKVVEDAVAYREKNNVRRNDVLQLLIDIKNNKEGQEGGYKGDGKTLNMDELAAQCFVFFIAGFETSSTTATFVLYELATHQDIQDKVREEIRTVLAKHDNKITYDSLSELTYMRQVIDEALRMYPPLSFVNRECVEDYKVPGEDLVIEKGTLIFIPIVGYHYDKEYYDNPTEFDPDRFTEENKKARHPYAHIPFGEGPRVCIGERFGIMQTKVGLTSILRNFRVTLNKETQVPIKLSFKSFITTAEGGIWLNIEKV</sequence>
<dbReference type="InterPro" id="IPR001128">
    <property type="entry name" value="Cyt_P450"/>
</dbReference>
<dbReference type="GO" id="GO:0005789">
    <property type="term" value="C:endoplasmic reticulum membrane"/>
    <property type="evidence" value="ECO:0007669"/>
    <property type="project" value="UniProtKB-SubCell"/>
</dbReference>
<evidence type="ECO:0000256" key="10">
    <source>
        <dbReference type="ARBA" id="ARBA00023004"/>
    </source>
</evidence>
<evidence type="ECO:0000256" key="2">
    <source>
        <dbReference type="ARBA" id="ARBA00004174"/>
    </source>
</evidence>
<dbReference type="EMBL" id="MW809348">
    <property type="protein sequence ID" value="QYA71976.1"/>
    <property type="molecule type" value="mRNA"/>
</dbReference>
<comment type="cofactor">
    <cofactor evidence="1 13">
        <name>heme</name>
        <dbReference type="ChEBI" id="CHEBI:30413"/>
    </cofactor>
</comment>
<evidence type="ECO:0000256" key="12">
    <source>
        <dbReference type="ARBA" id="ARBA00023136"/>
    </source>
</evidence>
<keyword evidence="12 15" id="KW-0472">Membrane</keyword>
<keyword evidence="7" id="KW-0256">Endoplasmic reticulum</keyword>
<dbReference type="PROSITE" id="PS00086">
    <property type="entry name" value="CYTOCHROME_P450"/>
    <property type="match status" value="1"/>
</dbReference>
<dbReference type="SUPFAM" id="SSF48264">
    <property type="entry name" value="Cytochrome P450"/>
    <property type="match status" value="1"/>
</dbReference>
<evidence type="ECO:0000256" key="7">
    <source>
        <dbReference type="ARBA" id="ARBA00022824"/>
    </source>
</evidence>
<dbReference type="Pfam" id="PF00067">
    <property type="entry name" value="p450"/>
    <property type="match status" value="1"/>
</dbReference>
<accession>A0A8F8QTJ0</accession>
<feature type="binding site" description="axial binding residue" evidence="13">
    <location>
        <position position="457"/>
    </location>
    <ligand>
        <name>heme</name>
        <dbReference type="ChEBI" id="CHEBI:30413"/>
    </ligand>
    <ligandPart>
        <name>Fe</name>
        <dbReference type="ChEBI" id="CHEBI:18248"/>
    </ligandPart>
</feature>
<dbReference type="GO" id="GO:0004497">
    <property type="term" value="F:monooxygenase activity"/>
    <property type="evidence" value="ECO:0007669"/>
    <property type="project" value="UniProtKB-KW"/>
</dbReference>
<evidence type="ECO:0000256" key="4">
    <source>
        <dbReference type="ARBA" id="ARBA00010617"/>
    </source>
</evidence>
<reference evidence="16" key="1">
    <citation type="submission" date="2021-03" db="EMBL/GenBank/DDBJ databases">
        <authorList>
            <person name="Li R."/>
            <person name="Gong F."/>
            <person name="Pan H."/>
            <person name="Liang H."/>
            <person name="Miao H."/>
            <person name="Zhao Y."/>
            <person name="Duan L."/>
            <person name="Yang H."/>
            <person name="Wang L."/>
            <person name="Chen S."/>
            <person name="Zhu H."/>
        </authorList>
    </citation>
    <scope>NUCLEOTIDE SEQUENCE</scope>
    <source>
        <strain evidence="16">AglaCYP6BJ10</strain>
    </source>
</reference>
<evidence type="ECO:0000256" key="11">
    <source>
        <dbReference type="ARBA" id="ARBA00023033"/>
    </source>
</evidence>
<evidence type="ECO:0000313" key="16">
    <source>
        <dbReference type="EMBL" id="QYA71976.1"/>
    </source>
</evidence>
<dbReference type="PANTHER" id="PTHR24292">
    <property type="entry name" value="CYTOCHROME P450"/>
    <property type="match status" value="1"/>
</dbReference>
<keyword evidence="15" id="KW-0812">Transmembrane</keyword>
<dbReference type="Gene3D" id="1.10.630.10">
    <property type="entry name" value="Cytochrome P450"/>
    <property type="match status" value="1"/>
</dbReference>
<dbReference type="InterPro" id="IPR017972">
    <property type="entry name" value="Cyt_P450_CS"/>
</dbReference>
<evidence type="ECO:0000256" key="5">
    <source>
        <dbReference type="ARBA" id="ARBA00022617"/>
    </source>
</evidence>
<dbReference type="GO" id="GO:0020037">
    <property type="term" value="F:heme binding"/>
    <property type="evidence" value="ECO:0007669"/>
    <property type="project" value="InterPro"/>
</dbReference>
<keyword evidence="15" id="KW-1133">Transmembrane helix</keyword>
<protein>
    <submittedName>
        <fullName evidence="16">Cytochrome P450</fullName>
    </submittedName>
</protein>
<keyword evidence="5 13" id="KW-0349">Heme</keyword>
<evidence type="ECO:0000256" key="14">
    <source>
        <dbReference type="RuleBase" id="RU000461"/>
    </source>
</evidence>
<name>A0A8F8QTJ0_ANOGL</name>
<keyword evidence="6 13" id="KW-0479">Metal-binding</keyword>
<dbReference type="PANTHER" id="PTHR24292:SF100">
    <property type="entry name" value="CYTOCHROME P450 6A16, ISOFORM B-RELATED"/>
    <property type="match status" value="1"/>
</dbReference>
<keyword evidence="9 14" id="KW-0560">Oxidoreductase</keyword>
<evidence type="ECO:0000256" key="9">
    <source>
        <dbReference type="ARBA" id="ARBA00023002"/>
    </source>
</evidence>
<comment type="similarity">
    <text evidence="4 14">Belongs to the cytochrome P450 family.</text>
</comment>
<comment type="subcellular location">
    <subcellularLocation>
        <location evidence="3">Endoplasmic reticulum membrane</location>
        <topology evidence="3">Peripheral membrane protein</topology>
    </subcellularLocation>
    <subcellularLocation>
        <location evidence="2">Microsome membrane</location>
        <topology evidence="2">Peripheral membrane protein</topology>
    </subcellularLocation>
</comment>
<dbReference type="GO" id="GO:0005506">
    <property type="term" value="F:iron ion binding"/>
    <property type="evidence" value="ECO:0007669"/>
    <property type="project" value="InterPro"/>
</dbReference>
<dbReference type="FunFam" id="1.10.630.10:FF:000042">
    <property type="entry name" value="Cytochrome P450"/>
    <property type="match status" value="1"/>
</dbReference>
<dbReference type="InterPro" id="IPR050476">
    <property type="entry name" value="Insect_CytP450_Detox"/>
</dbReference>
<evidence type="ECO:0000256" key="3">
    <source>
        <dbReference type="ARBA" id="ARBA00004406"/>
    </source>
</evidence>
<dbReference type="AlphaFoldDB" id="A0A8F8QTJ0"/>
<evidence type="ECO:0000256" key="8">
    <source>
        <dbReference type="ARBA" id="ARBA00022848"/>
    </source>
</evidence>
<dbReference type="GO" id="GO:0016705">
    <property type="term" value="F:oxidoreductase activity, acting on paired donors, with incorporation or reduction of molecular oxygen"/>
    <property type="evidence" value="ECO:0007669"/>
    <property type="project" value="InterPro"/>
</dbReference>
<keyword evidence="11 14" id="KW-0503">Monooxygenase</keyword>
<dbReference type="CDD" id="cd11056">
    <property type="entry name" value="CYP6-like"/>
    <property type="match status" value="1"/>
</dbReference>
<keyword evidence="8" id="KW-0492">Microsome</keyword>
<organism evidence="16">
    <name type="scientific">Anoplophora glabripennis</name>
    <name type="common">Asian longhorn beetle</name>
    <name type="synonym">Anoplophora nobilis</name>
    <dbReference type="NCBI Taxonomy" id="217634"/>
    <lineage>
        <taxon>Eukaryota</taxon>
        <taxon>Metazoa</taxon>
        <taxon>Ecdysozoa</taxon>
        <taxon>Arthropoda</taxon>
        <taxon>Hexapoda</taxon>
        <taxon>Insecta</taxon>
        <taxon>Pterygota</taxon>
        <taxon>Neoptera</taxon>
        <taxon>Endopterygota</taxon>
        <taxon>Coleoptera</taxon>
        <taxon>Polyphaga</taxon>
        <taxon>Cucujiformia</taxon>
        <taxon>Chrysomeloidea</taxon>
        <taxon>Cerambycidae</taxon>
        <taxon>Lamiinae</taxon>
        <taxon>Lamiini</taxon>
        <taxon>Anoplophora</taxon>
    </lineage>
</organism>
<evidence type="ECO:0000256" key="15">
    <source>
        <dbReference type="SAM" id="Phobius"/>
    </source>
</evidence>
<dbReference type="PRINTS" id="PR00385">
    <property type="entry name" value="P450"/>
</dbReference>
<feature type="transmembrane region" description="Helical" evidence="15">
    <location>
        <begin position="6"/>
        <end position="27"/>
    </location>
</feature>
<keyword evidence="10 13" id="KW-0408">Iron</keyword>
<dbReference type="InterPro" id="IPR002401">
    <property type="entry name" value="Cyt_P450_E_grp-I"/>
</dbReference>
<evidence type="ECO:0000256" key="6">
    <source>
        <dbReference type="ARBA" id="ARBA00022723"/>
    </source>
</evidence>
<dbReference type="PRINTS" id="PR00463">
    <property type="entry name" value="EP450I"/>
</dbReference>